<keyword evidence="4" id="KW-1185">Reference proteome</keyword>
<feature type="region of interest" description="Disordered" evidence="2">
    <location>
        <begin position="604"/>
        <end position="623"/>
    </location>
</feature>
<feature type="region of interest" description="Disordered" evidence="2">
    <location>
        <begin position="64"/>
        <end position="84"/>
    </location>
</feature>
<reference evidence="3" key="1">
    <citation type="submission" date="2020-08" db="EMBL/GenBank/DDBJ databases">
        <title>Plant Genome Project.</title>
        <authorList>
            <person name="Zhang R.-G."/>
        </authorList>
    </citation>
    <scope>NUCLEOTIDE SEQUENCE</scope>
    <source>
        <strain evidence="3">WSP0</strain>
        <tissue evidence="3">Leaf</tissue>
    </source>
</reference>
<accession>A0AAV6JFD1</accession>
<evidence type="ECO:0000256" key="1">
    <source>
        <dbReference type="SAM" id="Coils"/>
    </source>
</evidence>
<evidence type="ECO:0000256" key="2">
    <source>
        <dbReference type="SAM" id="MobiDB-lite"/>
    </source>
</evidence>
<feature type="coiled-coil region" evidence="1">
    <location>
        <begin position="200"/>
        <end position="318"/>
    </location>
</feature>
<dbReference type="EMBL" id="JACTNZ010000008">
    <property type="protein sequence ID" value="KAG5537274.1"/>
    <property type="molecule type" value="Genomic_DNA"/>
</dbReference>
<sequence length="623" mass="69647">MDRRRTGSPVYTRQWSGSSTGSSSPAMSPAHPGARLPPSSGFSTIKRTQNVAAKAAAQRLAQVMASQAADEDDDDDDLGFRKPGSSFNRMSDYHRLHQIDLNRLGRNFMEHTPAVRSTSAGRPSMSVRSTTTLVPRSQVPLRTPVSIPPIEPPSARLRETRSDVGFFSFVFPSLIFVDDVWFTSDAGPIDLKDTGNLREASALRDELEMLQEENEVVLDKLRHAEEKREEAEARARELEKQVASLGEGVSLEAKLLSRKEAALRQREAALKAAKQTKDGREEEISSLRVEIENLKDDTANAVEQLQEAESEAKALRTMTQRMILTHEEMVEEVVLKRCWLARYWSLAVQHGICADIAGSKHEHWSSLAPLPFELVVSAGQKAKESWKNGKSSLCNQFQGFFFFFLLFPLEGAGNDDSDRRSKVIRDLNDLTGEGNIESMLSVEMGLRELASLKVEDSVVLAFAQSRRPNFVQQFSSDPKSSADPKIMEAFGNNGVLIAVMIEIADAINVLYYLSPISWLRIELSPDESEDVLFKQAWLTYFWRRAKAHGVEEDIAEERLQFWMSRVGQSPTSHDAVDVDRGLTELRKLGIEQQLWEASRKEIDQTSSASVDNTKVAAELETSS</sequence>
<gene>
    <name evidence="3" type="ORF">RHGRI_024654</name>
</gene>
<feature type="compositionally biased region" description="Low complexity" evidence="2">
    <location>
        <begin position="16"/>
        <end position="30"/>
    </location>
</feature>
<comment type="caution">
    <text evidence="3">The sequence shown here is derived from an EMBL/GenBank/DDBJ whole genome shotgun (WGS) entry which is preliminary data.</text>
</comment>
<name>A0AAV6JFD1_9ERIC</name>
<dbReference type="PANTHER" id="PTHR31762:SF4">
    <property type="entry name" value="COILED-COIL DOMAIN-CONTAINING PROTEIN SCD2"/>
    <property type="match status" value="1"/>
</dbReference>
<dbReference type="AlphaFoldDB" id="A0AAV6JFD1"/>
<dbReference type="InterPro" id="IPR040321">
    <property type="entry name" value="SCD2-like"/>
</dbReference>
<evidence type="ECO:0000313" key="3">
    <source>
        <dbReference type="EMBL" id="KAG5537274.1"/>
    </source>
</evidence>
<dbReference type="Proteomes" id="UP000823749">
    <property type="component" value="Chromosome 8"/>
</dbReference>
<proteinExistence type="predicted"/>
<keyword evidence="1" id="KW-0175">Coiled coil</keyword>
<protein>
    <recommendedName>
        <fullName evidence="5">Coiled-coil domain-containing protein SCD2</fullName>
    </recommendedName>
</protein>
<evidence type="ECO:0000313" key="4">
    <source>
        <dbReference type="Proteomes" id="UP000823749"/>
    </source>
</evidence>
<evidence type="ECO:0008006" key="5">
    <source>
        <dbReference type="Google" id="ProtNLM"/>
    </source>
</evidence>
<dbReference type="GO" id="GO:0000911">
    <property type="term" value="P:cytokinesis by cell plate formation"/>
    <property type="evidence" value="ECO:0007669"/>
    <property type="project" value="InterPro"/>
</dbReference>
<organism evidence="3 4">
    <name type="scientific">Rhododendron griersonianum</name>
    <dbReference type="NCBI Taxonomy" id="479676"/>
    <lineage>
        <taxon>Eukaryota</taxon>
        <taxon>Viridiplantae</taxon>
        <taxon>Streptophyta</taxon>
        <taxon>Embryophyta</taxon>
        <taxon>Tracheophyta</taxon>
        <taxon>Spermatophyta</taxon>
        <taxon>Magnoliopsida</taxon>
        <taxon>eudicotyledons</taxon>
        <taxon>Gunneridae</taxon>
        <taxon>Pentapetalae</taxon>
        <taxon>asterids</taxon>
        <taxon>Ericales</taxon>
        <taxon>Ericaceae</taxon>
        <taxon>Ericoideae</taxon>
        <taxon>Rhodoreae</taxon>
        <taxon>Rhododendron</taxon>
    </lineage>
</organism>
<dbReference type="PANTHER" id="PTHR31762">
    <property type="entry name" value="FAS-BINDING FACTOR-LIKE PROTEIN"/>
    <property type="match status" value="1"/>
</dbReference>
<feature type="region of interest" description="Disordered" evidence="2">
    <location>
        <begin position="1"/>
        <end position="48"/>
    </location>
</feature>